<keyword evidence="3" id="KW-1185">Reference proteome</keyword>
<comment type="caution">
    <text evidence="2">The sequence shown here is derived from an EMBL/GenBank/DDBJ whole genome shotgun (WGS) entry which is preliminary data.</text>
</comment>
<dbReference type="EMBL" id="JBBNAG010000010">
    <property type="protein sequence ID" value="KAK9100504.1"/>
    <property type="molecule type" value="Genomic_DNA"/>
</dbReference>
<reference evidence="2 3" key="1">
    <citation type="submission" date="2024-01" db="EMBL/GenBank/DDBJ databases">
        <title>Genome assemblies of Stephania.</title>
        <authorList>
            <person name="Yang L."/>
        </authorList>
    </citation>
    <scope>NUCLEOTIDE SEQUENCE [LARGE SCALE GENOMIC DNA]</scope>
    <source>
        <strain evidence="2">JXDWG</strain>
        <tissue evidence="2">Leaf</tissue>
    </source>
</reference>
<sequence length="198" mass="21818">MIRNGRMVLSLVLRSHGGDDRCSSESGWRWWRADSAHGQHGKRAHGKPAGFYRHKKKNDRRRRKLSSGSEWRLHCMAFSEQHGGGAESSRAGAVICGGATSTSAHEQRDGVVGLIGGTYDAIVRAVRGKPGERKWGLPLKGSRGYGNQVKGSGAPTERIPGVRRTLYCDREEEYTVCFSRVIYSCDNLSTNCLRLVSA</sequence>
<protein>
    <submittedName>
        <fullName evidence="2">Uncharacterized protein</fullName>
    </submittedName>
</protein>
<evidence type="ECO:0000313" key="3">
    <source>
        <dbReference type="Proteomes" id="UP001419268"/>
    </source>
</evidence>
<name>A0AAP0EW42_9MAGN</name>
<evidence type="ECO:0000256" key="1">
    <source>
        <dbReference type="SAM" id="MobiDB-lite"/>
    </source>
</evidence>
<dbReference type="AlphaFoldDB" id="A0AAP0EW42"/>
<evidence type="ECO:0000313" key="2">
    <source>
        <dbReference type="EMBL" id="KAK9100504.1"/>
    </source>
</evidence>
<dbReference type="Proteomes" id="UP001419268">
    <property type="component" value="Unassembled WGS sequence"/>
</dbReference>
<proteinExistence type="predicted"/>
<organism evidence="2 3">
    <name type="scientific">Stephania cephalantha</name>
    <dbReference type="NCBI Taxonomy" id="152367"/>
    <lineage>
        <taxon>Eukaryota</taxon>
        <taxon>Viridiplantae</taxon>
        <taxon>Streptophyta</taxon>
        <taxon>Embryophyta</taxon>
        <taxon>Tracheophyta</taxon>
        <taxon>Spermatophyta</taxon>
        <taxon>Magnoliopsida</taxon>
        <taxon>Ranunculales</taxon>
        <taxon>Menispermaceae</taxon>
        <taxon>Menispermoideae</taxon>
        <taxon>Cissampelideae</taxon>
        <taxon>Stephania</taxon>
    </lineage>
</organism>
<gene>
    <name evidence="2" type="ORF">Scep_023934</name>
</gene>
<accession>A0AAP0EW42</accession>
<feature type="compositionally biased region" description="Basic residues" evidence="1">
    <location>
        <begin position="39"/>
        <end position="65"/>
    </location>
</feature>
<feature type="region of interest" description="Disordered" evidence="1">
    <location>
        <begin position="37"/>
        <end position="67"/>
    </location>
</feature>